<evidence type="ECO:0000313" key="6">
    <source>
        <dbReference type="EMBL" id="SDC61370.1"/>
    </source>
</evidence>
<dbReference type="InterPro" id="IPR003439">
    <property type="entry name" value="ABC_transporter-like_ATP-bd"/>
</dbReference>
<dbReference type="STRING" id="1612202.SAMN05421734_11333"/>
<keyword evidence="6" id="KW-0449">Lipoprotein</keyword>
<organism evidence="6 7">
    <name type="scientific">Pelagirhabdus alkalitolerans</name>
    <dbReference type="NCBI Taxonomy" id="1612202"/>
    <lineage>
        <taxon>Bacteria</taxon>
        <taxon>Bacillati</taxon>
        <taxon>Bacillota</taxon>
        <taxon>Bacilli</taxon>
        <taxon>Bacillales</taxon>
        <taxon>Bacillaceae</taxon>
        <taxon>Pelagirhabdus</taxon>
    </lineage>
</organism>
<comment type="similarity">
    <text evidence="1">Belongs to the ABC transporter superfamily.</text>
</comment>
<keyword evidence="4 6" id="KW-0067">ATP-binding</keyword>
<dbReference type="PANTHER" id="PTHR24220">
    <property type="entry name" value="IMPORT ATP-BINDING PROTEIN"/>
    <property type="match status" value="1"/>
</dbReference>
<dbReference type="CDD" id="cd03255">
    <property type="entry name" value="ABC_MJ0796_LolCDE_FtsE"/>
    <property type="match status" value="1"/>
</dbReference>
<dbReference type="FunFam" id="3.40.50.300:FF:000056">
    <property type="entry name" value="Cell division ATP-binding protein FtsE"/>
    <property type="match status" value="1"/>
</dbReference>
<dbReference type="Proteomes" id="UP000242949">
    <property type="component" value="Unassembled WGS sequence"/>
</dbReference>
<feature type="domain" description="ABC transporter" evidence="5">
    <location>
        <begin position="6"/>
        <end position="224"/>
    </location>
</feature>
<dbReference type="SMART" id="SM00382">
    <property type="entry name" value="AAA"/>
    <property type="match status" value="1"/>
</dbReference>
<name>A0A1G6N0M3_9BACI</name>
<dbReference type="InterPro" id="IPR015854">
    <property type="entry name" value="ABC_transpr_LolD-like"/>
</dbReference>
<sequence>MADSFIKAEGIKKVYKRNISVLDNINIDIKKNTLYSIMGESGSGKSTLLSILGLLDKPSDGDLYIDGVNSINIKPKEINFLRMKKIGFIFQSFYLNNSLTAYENIILPMYINPQYTYSDMKIKSHELLELVGLKNRLNHYPTELSGGEKQRVSIARALANNPECILADEPTGNLDRENEKQVFELFQHLSSLGKSVVVVSHNVDIKKYSNVCFNLENGNLKENI</sequence>
<dbReference type="SUPFAM" id="SSF52540">
    <property type="entry name" value="P-loop containing nucleoside triphosphate hydrolases"/>
    <property type="match status" value="1"/>
</dbReference>
<dbReference type="GO" id="GO:0016887">
    <property type="term" value="F:ATP hydrolysis activity"/>
    <property type="evidence" value="ECO:0007669"/>
    <property type="project" value="InterPro"/>
</dbReference>
<keyword evidence="3" id="KW-0547">Nucleotide-binding</keyword>
<dbReference type="RefSeq" id="WP_090797220.1">
    <property type="nucleotide sequence ID" value="NZ_FMYI01000013.1"/>
</dbReference>
<dbReference type="AlphaFoldDB" id="A0A1G6N0M3"/>
<dbReference type="InterPro" id="IPR003593">
    <property type="entry name" value="AAA+_ATPase"/>
</dbReference>
<dbReference type="OrthoDB" id="9791546at2"/>
<keyword evidence="2" id="KW-0813">Transport</keyword>
<evidence type="ECO:0000313" key="7">
    <source>
        <dbReference type="Proteomes" id="UP000242949"/>
    </source>
</evidence>
<evidence type="ECO:0000256" key="1">
    <source>
        <dbReference type="ARBA" id="ARBA00005417"/>
    </source>
</evidence>
<evidence type="ECO:0000256" key="4">
    <source>
        <dbReference type="ARBA" id="ARBA00022840"/>
    </source>
</evidence>
<evidence type="ECO:0000256" key="3">
    <source>
        <dbReference type="ARBA" id="ARBA00022741"/>
    </source>
</evidence>
<protein>
    <submittedName>
        <fullName evidence="6">Putative ABC transport system ATP-binding protein/lipoprotein-releasing system ATP-binding protein</fullName>
    </submittedName>
</protein>
<dbReference type="GO" id="GO:0005524">
    <property type="term" value="F:ATP binding"/>
    <property type="evidence" value="ECO:0007669"/>
    <property type="project" value="UniProtKB-KW"/>
</dbReference>
<dbReference type="GO" id="GO:0005886">
    <property type="term" value="C:plasma membrane"/>
    <property type="evidence" value="ECO:0007669"/>
    <property type="project" value="TreeGrafter"/>
</dbReference>
<dbReference type="PROSITE" id="PS00211">
    <property type="entry name" value="ABC_TRANSPORTER_1"/>
    <property type="match status" value="1"/>
</dbReference>
<proteinExistence type="inferred from homology"/>
<dbReference type="PROSITE" id="PS50893">
    <property type="entry name" value="ABC_TRANSPORTER_2"/>
    <property type="match status" value="1"/>
</dbReference>
<accession>A0A1G6N0M3</accession>
<gene>
    <name evidence="6" type="ORF">SAMN05421734_11333</name>
</gene>
<keyword evidence="7" id="KW-1185">Reference proteome</keyword>
<dbReference type="EMBL" id="FMYI01000013">
    <property type="protein sequence ID" value="SDC61370.1"/>
    <property type="molecule type" value="Genomic_DNA"/>
</dbReference>
<dbReference type="InterPro" id="IPR017871">
    <property type="entry name" value="ABC_transporter-like_CS"/>
</dbReference>
<dbReference type="Gene3D" id="3.40.50.300">
    <property type="entry name" value="P-loop containing nucleotide triphosphate hydrolases"/>
    <property type="match status" value="1"/>
</dbReference>
<evidence type="ECO:0000259" key="5">
    <source>
        <dbReference type="PROSITE" id="PS50893"/>
    </source>
</evidence>
<dbReference type="GO" id="GO:0022857">
    <property type="term" value="F:transmembrane transporter activity"/>
    <property type="evidence" value="ECO:0007669"/>
    <property type="project" value="TreeGrafter"/>
</dbReference>
<dbReference type="PANTHER" id="PTHR24220:SF86">
    <property type="entry name" value="ABC TRANSPORTER ABCH.1"/>
    <property type="match status" value="1"/>
</dbReference>
<reference evidence="7" key="1">
    <citation type="submission" date="2016-09" db="EMBL/GenBank/DDBJ databases">
        <authorList>
            <person name="Varghese N."/>
            <person name="Submissions S."/>
        </authorList>
    </citation>
    <scope>NUCLEOTIDE SEQUENCE [LARGE SCALE GENOMIC DNA]</scope>
    <source>
        <strain evidence="7">S5</strain>
    </source>
</reference>
<evidence type="ECO:0000256" key="2">
    <source>
        <dbReference type="ARBA" id="ARBA00022448"/>
    </source>
</evidence>
<dbReference type="InterPro" id="IPR027417">
    <property type="entry name" value="P-loop_NTPase"/>
</dbReference>
<dbReference type="Pfam" id="PF00005">
    <property type="entry name" value="ABC_tran"/>
    <property type="match status" value="1"/>
</dbReference>
<dbReference type="InterPro" id="IPR017911">
    <property type="entry name" value="MacB-like_ATP-bd"/>
</dbReference>